<dbReference type="PROSITE" id="PS01302">
    <property type="entry name" value="UPF0758"/>
    <property type="match status" value="1"/>
</dbReference>
<keyword evidence="4" id="KW-0378">Hydrolase</keyword>
<evidence type="ECO:0000256" key="5">
    <source>
        <dbReference type="ARBA" id="ARBA00022833"/>
    </source>
</evidence>
<dbReference type="Proteomes" id="UP001526076">
    <property type="component" value="Unassembled WGS sequence"/>
</dbReference>
<evidence type="ECO:0000256" key="3">
    <source>
        <dbReference type="ARBA" id="ARBA00022723"/>
    </source>
</evidence>
<evidence type="ECO:0000256" key="2">
    <source>
        <dbReference type="ARBA" id="ARBA00022670"/>
    </source>
</evidence>
<dbReference type="Pfam" id="PF04002">
    <property type="entry name" value="RadC"/>
    <property type="match status" value="1"/>
</dbReference>
<feature type="domain" description="MPN" evidence="7">
    <location>
        <begin position="23"/>
        <end position="105"/>
    </location>
</feature>
<dbReference type="PANTHER" id="PTHR30471">
    <property type="entry name" value="DNA REPAIR PROTEIN RADC"/>
    <property type="match status" value="1"/>
</dbReference>
<keyword evidence="6" id="KW-0482">Metalloprotease</keyword>
<evidence type="ECO:0000313" key="8">
    <source>
        <dbReference type="EMBL" id="MCW1043053.1"/>
    </source>
</evidence>
<evidence type="ECO:0000256" key="6">
    <source>
        <dbReference type="ARBA" id="ARBA00023049"/>
    </source>
</evidence>
<organism evidence="8 9">
    <name type="scientific">Streptococcus anginosus</name>
    <dbReference type="NCBI Taxonomy" id="1328"/>
    <lineage>
        <taxon>Bacteria</taxon>
        <taxon>Bacillati</taxon>
        <taxon>Bacillota</taxon>
        <taxon>Bacilli</taxon>
        <taxon>Lactobacillales</taxon>
        <taxon>Streptococcaceae</taxon>
        <taxon>Streptococcus</taxon>
        <taxon>Streptococcus anginosus group</taxon>
    </lineage>
</organism>
<name>A0ABT3EDJ2_STRAP</name>
<dbReference type="InterPro" id="IPR037518">
    <property type="entry name" value="MPN"/>
</dbReference>
<dbReference type="InterPro" id="IPR020891">
    <property type="entry name" value="UPF0758_CS"/>
</dbReference>
<accession>A0ABT3EDJ2</accession>
<protein>
    <submittedName>
        <fullName evidence="8">DNA repair protein RadC</fullName>
    </submittedName>
</protein>
<dbReference type="RefSeq" id="WP_306552430.1">
    <property type="nucleotide sequence ID" value="NZ_JAPAHU010000102.1"/>
</dbReference>
<proteinExistence type="inferred from homology"/>
<gene>
    <name evidence="8" type="ORF">OJ597_11775</name>
</gene>
<evidence type="ECO:0000256" key="4">
    <source>
        <dbReference type="ARBA" id="ARBA00022801"/>
    </source>
</evidence>
<dbReference type="Gene3D" id="3.40.140.10">
    <property type="entry name" value="Cytidine Deaminase, domain 2"/>
    <property type="match status" value="1"/>
</dbReference>
<keyword evidence="5" id="KW-0862">Zinc</keyword>
<keyword evidence="2" id="KW-0645">Protease</keyword>
<evidence type="ECO:0000313" key="9">
    <source>
        <dbReference type="Proteomes" id="UP001526076"/>
    </source>
</evidence>
<feature type="non-terminal residue" evidence="8">
    <location>
        <position position="105"/>
    </location>
</feature>
<dbReference type="InterPro" id="IPR001405">
    <property type="entry name" value="UPF0758"/>
</dbReference>
<sequence length="105" mass="11886">MNNNFICEEIMTLKQVKRKRTNKDIPEKIVSSFDLAHWMSKVIGTECREHLIVVCLNTKNQINCYSTVSVGSLNQSIAHPRDVMQRALLSNAARIAILHNHPSGN</sequence>
<comment type="similarity">
    <text evidence="1">Belongs to the UPF0758 family.</text>
</comment>
<reference evidence="8 9" key="1">
    <citation type="submission" date="2022-10" db="EMBL/GenBank/DDBJ databases">
        <title>Comparative genomic study of S. anginosus.</title>
        <authorList>
            <person name="Prasad A."/>
            <person name="Ene A."/>
            <person name="Jablonska S."/>
            <person name="Du J."/>
            <person name="Wolfe A.J."/>
            <person name="Putonti C."/>
        </authorList>
    </citation>
    <scope>NUCLEOTIDE SEQUENCE [LARGE SCALE GENOMIC DNA]</scope>
    <source>
        <strain evidence="8 9">UMB9231</strain>
    </source>
</reference>
<dbReference type="EMBL" id="JAPAHU010000102">
    <property type="protein sequence ID" value="MCW1043053.1"/>
    <property type="molecule type" value="Genomic_DNA"/>
</dbReference>
<dbReference type="PANTHER" id="PTHR30471:SF3">
    <property type="entry name" value="UPF0758 PROTEIN YEES-RELATED"/>
    <property type="match status" value="1"/>
</dbReference>
<dbReference type="InterPro" id="IPR025657">
    <property type="entry name" value="RadC_JAB"/>
</dbReference>
<evidence type="ECO:0000259" key="7">
    <source>
        <dbReference type="PROSITE" id="PS50249"/>
    </source>
</evidence>
<evidence type="ECO:0000256" key="1">
    <source>
        <dbReference type="ARBA" id="ARBA00010243"/>
    </source>
</evidence>
<keyword evidence="9" id="KW-1185">Reference proteome</keyword>
<comment type="caution">
    <text evidence="8">The sequence shown here is derived from an EMBL/GenBank/DDBJ whole genome shotgun (WGS) entry which is preliminary data.</text>
</comment>
<keyword evidence="3" id="KW-0479">Metal-binding</keyword>
<dbReference type="PROSITE" id="PS50249">
    <property type="entry name" value="MPN"/>
    <property type="match status" value="1"/>
</dbReference>